<organism evidence="1 2">
    <name type="scientific">Oopsacas minuta</name>
    <dbReference type="NCBI Taxonomy" id="111878"/>
    <lineage>
        <taxon>Eukaryota</taxon>
        <taxon>Metazoa</taxon>
        <taxon>Porifera</taxon>
        <taxon>Hexactinellida</taxon>
        <taxon>Hexasterophora</taxon>
        <taxon>Lyssacinosida</taxon>
        <taxon>Leucopsacidae</taxon>
        <taxon>Oopsacas</taxon>
    </lineage>
</organism>
<reference evidence="1 2" key="1">
    <citation type="journal article" date="2023" name="BMC Biol.">
        <title>The compact genome of the sponge Oopsacas minuta (Hexactinellida) is lacking key metazoan core genes.</title>
        <authorList>
            <person name="Santini S."/>
            <person name="Schenkelaars Q."/>
            <person name="Jourda C."/>
            <person name="Duchesne M."/>
            <person name="Belahbib H."/>
            <person name="Rocher C."/>
            <person name="Selva M."/>
            <person name="Riesgo A."/>
            <person name="Vervoort M."/>
            <person name="Leys S.P."/>
            <person name="Kodjabachian L."/>
            <person name="Le Bivic A."/>
            <person name="Borchiellini C."/>
            <person name="Claverie J.M."/>
            <person name="Renard E."/>
        </authorList>
    </citation>
    <scope>NUCLEOTIDE SEQUENCE [LARGE SCALE GENOMIC DNA]</scope>
    <source>
        <strain evidence="1">SPO-2</strain>
    </source>
</reference>
<gene>
    <name evidence="1" type="ORF">LOD99_8523</name>
</gene>
<comment type="caution">
    <text evidence="1">The sequence shown here is derived from an EMBL/GenBank/DDBJ whole genome shotgun (WGS) entry which is preliminary data.</text>
</comment>
<evidence type="ECO:0000313" key="2">
    <source>
        <dbReference type="Proteomes" id="UP001165289"/>
    </source>
</evidence>
<protein>
    <submittedName>
        <fullName evidence="1">Uncharacterized protein</fullName>
    </submittedName>
</protein>
<dbReference type="EMBL" id="JAKMXF010000337">
    <property type="protein sequence ID" value="KAI6647808.1"/>
    <property type="molecule type" value="Genomic_DNA"/>
</dbReference>
<name>A0AAV7JG68_9METZ</name>
<dbReference type="AlphaFoldDB" id="A0AAV7JG68"/>
<sequence length="159" mass="18386">MDGLSKTMQEYDTKWLKTNDIIEHEEELCTTVNIVLDYENPLYVPRRGVTRSTSIREFCESLKVPSLLMLLEELERRFSRKNPSMLTALEALDAPKPTYLDYNTISTLVGKFGDGRKFDSALLKTECEQANILIAAGKHNDSELYPTFSKIWPFRRPYL</sequence>
<dbReference type="Proteomes" id="UP001165289">
    <property type="component" value="Unassembled WGS sequence"/>
</dbReference>
<evidence type="ECO:0000313" key="1">
    <source>
        <dbReference type="EMBL" id="KAI6647808.1"/>
    </source>
</evidence>
<proteinExistence type="predicted"/>
<accession>A0AAV7JG68</accession>
<keyword evidence="2" id="KW-1185">Reference proteome</keyword>